<accession>A0A409VNH4</accession>
<dbReference type="InterPro" id="IPR007705">
    <property type="entry name" value="Vesicle_trsprt_v-SNARE_N"/>
</dbReference>
<proteinExistence type="inferred from homology"/>
<comment type="similarity">
    <text evidence="2">Belongs to the VTI1 family.</text>
</comment>
<dbReference type="InterPro" id="IPR010989">
    <property type="entry name" value="SNARE"/>
</dbReference>
<organism evidence="12 13">
    <name type="scientific">Gymnopilus dilepis</name>
    <dbReference type="NCBI Taxonomy" id="231916"/>
    <lineage>
        <taxon>Eukaryota</taxon>
        <taxon>Fungi</taxon>
        <taxon>Dikarya</taxon>
        <taxon>Basidiomycota</taxon>
        <taxon>Agaricomycotina</taxon>
        <taxon>Agaricomycetes</taxon>
        <taxon>Agaricomycetidae</taxon>
        <taxon>Agaricales</taxon>
        <taxon>Agaricineae</taxon>
        <taxon>Hymenogastraceae</taxon>
        <taxon>Gymnopilus</taxon>
    </lineage>
</organism>
<dbReference type="InParanoid" id="A0A409VNH4"/>
<gene>
    <name evidence="12" type="ORF">CVT26_007061</name>
</gene>
<dbReference type="Pfam" id="PF05008">
    <property type="entry name" value="V-SNARE"/>
    <property type="match status" value="1"/>
</dbReference>
<keyword evidence="4 10" id="KW-0812">Transmembrane</keyword>
<dbReference type="GO" id="GO:0005484">
    <property type="term" value="F:SNAP receptor activity"/>
    <property type="evidence" value="ECO:0007669"/>
    <property type="project" value="TreeGrafter"/>
</dbReference>
<dbReference type="SUPFAM" id="SSF58038">
    <property type="entry name" value="SNARE fusion complex"/>
    <property type="match status" value="1"/>
</dbReference>
<evidence type="ECO:0000256" key="4">
    <source>
        <dbReference type="ARBA" id="ARBA00022692"/>
    </source>
</evidence>
<dbReference type="GO" id="GO:0031902">
    <property type="term" value="C:late endosome membrane"/>
    <property type="evidence" value="ECO:0007669"/>
    <property type="project" value="TreeGrafter"/>
</dbReference>
<evidence type="ECO:0000256" key="8">
    <source>
        <dbReference type="ARBA" id="ARBA00023136"/>
    </source>
</evidence>
<dbReference type="FunFam" id="1.20.5.110:FF:000002">
    <property type="entry name" value="Vesicle transport through interaction with t-SNAREsB"/>
    <property type="match status" value="1"/>
</dbReference>
<dbReference type="PANTHER" id="PTHR21230">
    <property type="entry name" value="VESICLE TRANSPORT V-SNARE PROTEIN VTI1-RELATED"/>
    <property type="match status" value="1"/>
</dbReference>
<reference evidence="12 13" key="1">
    <citation type="journal article" date="2018" name="Evol. Lett.">
        <title>Horizontal gene cluster transfer increased hallucinogenic mushroom diversity.</title>
        <authorList>
            <person name="Reynolds H.T."/>
            <person name="Vijayakumar V."/>
            <person name="Gluck-Thaler E."/>
            <person name="Korotkin H.B."/>
            <person name="Matheny P.B."/>
            <person name="Slot J.C."/>
        </authorList>
    </citation>
    <scope>NUCLEOTIDE SEQUENCE [LARGE SCALE GENOMIC DNA]</scope>
    <source>
        <strain evidence="12 13">SRW20</strain>
    </source>
</reference>
<dbReference type="GO" id="GO:0006891">
    <property type="term" value="P:intra-Golgi vesicle-mediated transport"/>
    <property type="evidence" value="ECO:0007669"/>
    <property type="project" value="TreeGrafter"/>
</dbReference>
<dbReference type="GO" id="GO:0006896">
    <property type="term" value="P:Golgi to vacuole transport"/>
    <property type="evidence" value="ECO:0007669"/>
    <property type="project" value="TreeGrafter"/>
</dbReference>
<dbReference type="GO" id="GO:0005829">
    <property type="term" value="C:cytosol"/>
    <property type="evidence" value="ECO:0007669"/>
    <property type="project" value="GOC"/>
</dbReference>
<dbReference type="InterPro" id="IPR000727">
    <property type="entry name" value="T_SNARE_dom"/>
</dbReference>
<dbReference type="GO" id="GO:0016236">
    <property type="term" value="P:macroautophagy"/>
    <property type="evidence" value="ECO:0007669"/>
    <property type="project" value="TreeGrafter"/>
</dbReference>
<dbReference type="GO" id="GO:0005789">
    <property type="term" value="C:endoplasmic reticulum membrane"/>
    <property type="evidence" value="ECO:0007669"/>
    <property type="project" value="TreeGrafter"/>
</dbReference>
<dbReference type="GO" id="GO:0005794">
    <property type="term" value="C:Golgi apparatus"/>
    <property type="evidence" value="ECO:0007669"/>
    <property type="project" value="TreeGrafter"/>
</dbReference>
<dbReference type="CDD" id="cd15862">
    <property type="entry name" value="SNARE_Vti1"/>
    <property type="match status" value="1"/>
</dbReference>
<dbReference type="PANTHER" id="PTHR21230:SF26">
    <property type="entry name" value="VESICLE TRANSPORT THROUGH INTERACTION WITH T-SNARES HOMOLOG 1A"/>
    <property type="match status" value="1"/>
</dbReference>
<keyword evidence="5" id="KW-0653">Protein transport</keyword>
<protein>
    <recommendedName>
        <fullName evidence="11">t-SNARE coiled-coil homology domain-containing protein</fullName>
    </recommendedName>
</protein>
<comment type="subcellular location">
    <subcellularLocation>
        <location evidence="1">Membrane</location>
        <topology evidence="1">Single-pass type IV membrane protein</topology>
    </subcellularLocation>
</comment>
<dbReference type="Gene3D" id="1.20.5.110">
    <property type="match status" value="1"/>
</dbReference>
<keyword evidence="3" id="KW-0813">Transport</keyword>
<evidence type="ECO:0000313" key="13">
    <source>
        <dbReference type="Proteomes" id="UP000284706"/>
    </source>
</evidence>
<dbReference type="Gene3D" id="1.20.58.400">
    <property type="entry name" value="t-snare proteins"/>
    <property type="match status" value="1"/>
</dbReference>
<keyword evidence="7 9" id="KW-0175">Coiled coil</keyword>
<keyword evidence="8 10" id="KW-0472">Membrane</keyword>
<dbReference type="GO" id="GO:0048280">
    <property type="term" value="P:vesicle fusion with Golgi apparatus"/>
    <property type="evidence" value="ECO:0007669"/>
    <property type="project" value="TreeGrafter"/>
</dbReference>
<feature type="domain" description="T-SNARE coiled-coil homology" evidence="11">
    <location>
        <begin position="129"/>
        <end position="196"/>
    </location>
</feature>
<dbReference type="OrthoDB" id="430637at2759"/>
<dbReference type="GO" id="GO:0042147">
    <property type="term" value="P:retrograde transport, endosome to Golgi"/>
    <property type="evidence" value="ECO:0007669"/>
    <property type="project" value="TreeGrafter"/>
</dbReference>
<dbReference type="GO" id="GO:0012507">
    <property type="term" value="C:ER to Golgi transport vesicle membrane"/>
    <property type="evidence" value="ECO:0007669"/>
    <property type="project" value="TreeGrafter"/>
</dbReference>
<evidence type="ECO:0000256" key="5">
    <source>
        <dbReference type="ARBA" id="ARBA00022927"/>
    </source>
</evidence>
<feature type="coiled-coil region" evidence="9">
    <location>
        <begin position="43"/>
        <end position="99"/>
    </location>
</feature>
<name>A0A409VNH4_9AGAR</name>
<dbReference type="GO" id="GO:0006886">
    <property type="term" value="P:intracellular protein transport"/>
    <property type="evidence" value="ECO:0007669"/>
    <property type="project" value="InterPro"/>
</dbReference>
<dbReference type="STRING" id="231916.A0A409VNH4"/>
<evidence type="ECO:0000256" key="1">
    <source>
        <dbReference type="ARBA" id="ARBA00004211"/>
    </source>
</evidence>
<dbReference type="GO" id="GO:0031201">
    <property type="term" value="C:SNARE complex"/>
    <property type="evidence" value="ECO:0007669"/>
    <property type="project" value="TreeGrafter"/>
</dbReference>
<evidence type="ECO:0000256" key="7">
    <source>
        <dbReference type="ARBA" id="ARBA00023054"/>
    </source>
</evidence>
<evidence type="ECO:0000256" key="9">
    <source>
        <dbReference type="SAM" id="Coils"/>
    </source>
</evidence>
<feature type="transmembrane region" description="Helical" evidence="10">
    <location>
        <begin position="205"/>
        <end position="223"/>
    </location>
</feature>
<dbReference type="Pfam" id="PF12352">
    <property type="entry name" value="V-SNARE_C"/>
    <property type="match status" value="1"/>
</dbReference>
<evidence type="ECO:0000259" key="11">
    <source>
        <dbReference type="SMART" id="SM00397"/>
    </source>
</evidence>
<dbReference type="AlphaFoldDB" id="A0A409VNH4"/>
<dbReference type="GO" id="GO:0000149">
    <property type="term" value="F:SNARE binding"/>
    <property type="evidence" value="ECO:0007669"/>
    <property type="project" value="TreeGrafter"/>
</dbReference>
<dbReference type="InterPro" id="IPR038407">
    <property type="entry name" value="v-SNARE_N_sf"/>
</dbReference>
<dbReference type="FunCoup" id="A0A409VNH4">
    <property type="interactions" value="425"/>
</dbReference>
<keyword evidence="13" id="KW-1185">Reference proteome</keyword>
<dbReference type="SUPFAM" id="SSF47661">
    <property type="entry name" value="t-snare proteins"/>
    <property type="match status" value="1"/>
</dbReference>
<dbReference type="EMBL" id="NHYE01005607">
    <property type="protein sequence ID" value="PPQ67814.1"/>
    <property type="molecule type" value="Genomic_DNA"/>
</dbReference>
<keyword evidence="6 10" id="KW-1133">Transmembrane helix</keyword>
<dbReference type="Proteomes" id="UP000284706">
    <property type="component" value="Unassembled WGS sequence"/>
</dbReference>
<sequence length="228" mass="25882">MDTSPTALFDSYEQEFRQFIETIHEKLVQVNEGTDKEQGKSIVRRVDMELDEADEMVSQMEIEIQGVPQTVRAQYHLRLRAAKDELSKHKKLLADARSKLARADLLSSQNAGPYVSSDDPYAPSSDRTRLLAGTAILEEGTKRLQQSQRIALETENQGAEILTNLRMQREQIENSRNTLQRADLAIDRASSTLKKMVRRMYQQRAVTISIIAVLILLIVVIAWEKLSG</sequence>
<evidence type="ECO:0000256" key="3">
    <source>
        <dbReference type="ARBA" id="ARBA00022448"/>
    </source>
</evidence>
<evidence type="ECO:0000313" key="12">
    <source>
        <dbReference type="EMBL" id="PPQ67814.1"/>
    </source>
</evidence>
<comment type="caution">
    <text evidence="12">The sequence shown here is derived from an EMBL/GenBank/DDBJ whole genome shotgun (WGS) entry which is preliminary data.</text>
</comment>
<evidence type="ECO:0000256" key="10">
    <source>
        <dbReference type="SAM" id="Phobius"/>
    </source>
</evidence>
<evidence type="ECO:0000256" key="2">
    <source>
        <dbReference type="ARBA" id="ARBA00006108"/>
    </source>
</evidence>
<dbReference type="SMART" id="SM00397">
    <property type="entry name" value="t_SNARE"/>
    <property type="match status" value="1"/>
</dbReference>
<evidence type="ECO:0000256" key="6">
    <source>
        <dbReference type="ARBA" id="ARBA00022989"/>
    </source>
</evidence>